<dbReference type="RefSeq" id="XP_007839107.1">
    <property type="nucleotide sequence ID" value="XM_007840916.1"/>
</dbReference>
<dbReference type="InterPro" id="IPR036568">
    <property type="entry name" value="GGCT-like_sf"/>
</dbReference>
<dbReference type="Proteomes" id="UP000030651">
    <property type="component" value="Unassembled WGS sequence"/>
</dbReference>
<dbReference type="InterPro" id="IPR013024">
    <property type="entry name" value="GGCT-like"/>
</dbReference>
<reference evidence="7" key="1">
    <citation type="journal article" date="2015" name="BMC Genomics">
        <title>Genomic and transcriptomic analysis of the endophytic fungus Pestalotiopsis fici reveals its lifestyle and high potential for synthesis of natural products.</title>
        <authorList>
            <person name="Wang X."/>
            <person name="Zhang X."/>
            <person name="Liu L."/>
            <person name="Xiang M."/>
            <person name="Wang W."/>
            <person name="Sun X."/>
            <person name="Che Y."/>
            <person name="Guo L."/>
            <person name="Liu G."/>
            <person name="Guo L."/>
            <person name="Wang C."/>
            <person name="Yin W.B."/>
            <person name="Stadler M."/>
            <person name="Zhang X."/>
            <person name="Liu X."/>
        </authorList>
    </citation>
    <scope>NUCLEOTIDE SEQUENCE [LARGE SCALE GENOMIC DNA]</scope>
    <source>
        <strain evidence="7">W106-1 / CGMCC3.15140</strain>
    </source>
</reference>
<organism evidence="6 7">
    <name type="scientific">Pestalotiopsis fici (strain W106-1 / CGMCC3.15140)</name>
    <dbReference type="NCBI Taxonomy" id="1229662"/>
    <lineage>
        <taxon>Eukaryota</taxon>
        <taxon>Fungi</taxon>
        <taxon>Dikarya</taxon>
        <taxon>Ascomycota</taxon>
        <taxon>Pezizomycotina</taxon>
        <taxon>Sordariomycetes</taxon>
        <taxon>Xylariomycetidae</taxon>
        <taxon>Amphisphaeriales</taxon>
        <taxon>Sporocadaceae</taxon>
        <taxon>Pestalotiopsis</taxon>
    </lineage>
</organism>
<feature type="region of interest" description="Disordered" evidence="5">
    <location>
        <begin position="1"/>
        <end position="25"/>
    </location>
</feature>
<evidence type="ECO:0000313" key="6">
    <source>
        <dbReference type="EMBL" id="ETS75391.1"/>
    </source>
</evidence>
<dbReference type="HOGENOM" id="CLU_048475_1_1_1"/>
<feature type="binding site" evidence="4">
    <location>
        <begin position="34"/>
        <end position="39"/>
    </location>
    <ligand>
        <name>substrate</name>
    </ligand>
</feature>
<dbReference type="OrthoDB" id="2924818at2759"/>
<evidence type="ECO:0000256" key="5">
    <source>
        <dbReference type="SAM" id="MobiDB-lite"/>
    </source>
</evidence>
<dbReference type="GO" id="GO:0003839">
    <property type="term" value="F:gamma-glutamylcyclotransferase activity"/>
    <property type="evidence" value="ECO:0007669"/>
    <property type="project" value="UniProtKB-EC"/>
</dbReference>
<evidence type="ECO:0000256" key="4">
    <source>
        <dbReference type="PIRSR" id="PIRSR617939-2"/>
    </source>
</evidence>
<dbReference type="EC" id="4.3.2.9" evidence="1"/>
<evidence type="ECO:0000313" key="7">
    <source>
        <dbReference type="Proteomes" id="UP000030651"/>
    </source>
</evidence>
<dbReference type="InterPro" id="IPR017939">
    <property type="entry name" value="G-Glutamylcylcotransferase"/>
</dbReference>
<evidence type="ECO:0000256" key="2">
    <source>
        <dbReference type="ARBA" id="ARBA00023239"/>
    </source>
</evidence>
<dbReference type="PANTHER" id="PTHR12935">
    <property type="entry name" value="GAMMA-GLUTAMYLCYCLOTRANSFERASE"/>
    <property type="match status" value="1"/>
</dbReference>
<feature type="active site" description="Proton acceptor" evidence="3">
    <location>
        <position position="119"/>
    </location>
</feature>
<dbReference type="PANTHER" id="PTHR12935:SF0">
    <property type="entry name" value="GAMMA-GLUTAMYLCYCLOTRANSFERASE"/>
    <property type="match status" value="1"/>
</dbReference>
<keyword evidence="2" id="KW-0456">Lyase</keyword>
<proteinExistence type="predicted"/>
<dbReference type="SUPFAM" id="SSF110857">
    <property type="entry name" value="Gamma-glutamyl cyclotransferase-like"/>
    <property type="match status" value="1"/>
</dbReference>
<protein>
    <recommendedName>
        <fullName evidence="1">gamma-glutamylcyclotransferase</fullName>
        <ecNumber evidence="1">4.3.2.9</ecNumber>
    </recommendedName>
</protein>
<name>W3WRE4_PESFW</name>
<dbReference type="InParanoid" id="W3WRE4"/>
<sequence>MASAHRNNHSGPLRDNHGSSTATGAGESVDTKLYFAYGSNLSSTQMARRCPGATAVGLAHLSGWDWIINERHYANVVRRQQQQQATEKSKILKEEKDPGVYGVLYRLPPADEKELDLCEGVPWAYQKVMLEVLLVSTPRKDTVDQGEPETPDGDQSGNYGQITAANEAGEMVSALVYVDSNNVRPAAPMPEYVDRMSRGVREAHGAWGFPEWFADRVMKKYIPGLKWN</sequence>
<dbReference type="STRING" id="1229662.W3WRE4"/>
<accession>W3WRE4</accession>
<dbReference type="EMBL" id="KI912118">
    <property type="protein sequence ID" value="ETS75391.1"/>
    <property type="molecule type" value="Genomic_DNA"/>
</dbReference>
<dbReference type="KEGG" id="pfy:PFICI_12335"/>
<dbReference type="AlphaFoldDB" id="W3WRE4"/>
<dbReference type="GeneID" id="19277348"/>
<dbReference type="CDD" id="cd06661">
    <property type="entry name" value="GGCT_like"/>
    <property type="match status" value="1"/>
</dbReference>
<dbReference type="OMA" id="EEYVWRM"/>
<dbReference type="Gene3D" id="3.10.490.10">
    <property type="entry name" value="Gamma-glutamyl cyclotransferase-like"/>
    <property type="match status" value="1"/>
</dbReference>
<gene>
    <name evidence="6" type="ORF">PFICI_12335</name>
</gene>
<feature type="region of interest" description="Disordered" evidence="5">
    <location>
        <begin position="139"/>
        <end position="160"/>
    </location>
</feature>
<evidence type="ECO:0000256" key="1">
    <source>
        <dbReference type="ARBA" id="ARBA00012346"/>
    </source>
</evidence>
<dbReference type="eggNOG" id="ENOG502SRHS">
    <property type="taxonomic scope" value="Eukaryota"/>
</dbReference>
<keyword evidence="7" id="KW-1185">Reference proteome</keyword>
<evidence type="ECO:0000256" key="3">
    <source>
        <dbReference type="PIRSR" id="PIRSR617939-1"/>
    </source>
</evidence>